<dbReference type="InterPro" id="IPR006047">
    <property type="entry name" value="GH13_cat_dom"/>
</dbReference>
<dbReference type="PANTHER" id="PTHR10357:SF179">
    <property type="entry name" value="NEUTRAL AND BASIC AMINO ACID TRANSPORT PROTEIN RBAT"/>
    <property type="match status" value="1"/>
</dbReference>
<keyword evidence="5" id="KW-1185">Reference proteome</keyword>
<dbReference type="InterPro" id="IPR017853">
    <property type="entry name" value="GH"/>
</dbReference>
<dbReference type="GO" id="GO:0004556">
    <property type="term" value="F:alpha-amylase activity"/>
    <property type="evidence" value="ECO:0007669"/>
    <property type="project" value="TreeGrafter"/>
</dbReference>
<feature type="region of interest" description="Disordered" evidence="2">
    <location>
        <begin position="1"/>
        <end position="27"/>
    </location>
</feature>
<feature type="region of interest" description="Disordered" evidence="2">
    <location>
        <begin position="288"/>
        <end position="313"/>
    </location>
</feature>
<dbReference type="SMART" id="SM00642">
    <property type="entry name" value="Aamy"/>
    <property type="match status" value="1"/>
</dbReference>
<name>A0A552WSU9_9MICO</name>
<reference evidence="4 5" key="1">
    <citation type="submission" date="2019-07" db="EMBL/GenBank/DDBJ databases">
        <title>Georgenia wutianyii sp. nov. and Georgenia *** sp. nov. isolated from plateau pika (Ochotona curzoniae) in the Qinghai-Tibet plateau of China.</title>
        <authorList>
            <person name="Tian Z."/>
        </authorList>
    </citation>
    <scope>NUCLEOTIDE SEQUENCE [LARGE SCALE GENOMIC DNA]</scope>
    <source>
        <strain evidence="4 5">Z446</strain>
    </source>
</reference>
<dbReference type="Gene3D" id="3.90.400.10">
    <property type="entry name" value="Oligo-1,6-glucosidase, Domain 2"/>
    <property type="match status" value="1"/>
</dbReference>
<evidence type="ECO:0000313" key="5">
    <source>
        <dbReference type="Proteomes" id="UP000318693"/>
    </source>
</evidence>
<dbReference type="AlphaFoldDB" id="A0A552WSU9"/>
<dbReference type="Gene3D" id="3.20.20.80">
    <property type="entry name" value="Glycosidases"/>
    <property type="match status" value="2"/>
</dbReference>
<evidence type="ECO:0000313" key="4">
    <source>
        <dbReference type="EMBL" id="TRW45413.1"/>
    </source>
</evidence>
<accession>A0A552WSU9</accession>
<dbReference type="Proteomes" id="UP000318693">
    <property type="component" value="Unassembled WGS sequence"/>
</dbReference>
<evidence type="ECO:0000256" key="1">
    <source>
        <dbReference type="ARBA" id="ARBA00008061"/>
    </source>
</evidence>
<keyword evidence="4" id="KW-0378">Hydrolase</keyword>
<dbReference type="CDD" id="cd11332">
    <property type="entry name" value="AmyAc_OligoGlu_TS"/>
    <property type="match status" value="1"/>
</dbReference>
<sequence length="632" mass="69369">MAAARGLRWPETHRRCEGGSRPPRPTRRSILTVKTLRPSTDLTAHTPAPHRDEEWWRHAVIYQVYPRSFADADGDGLGDLPGITGRLDHLAALGVDAVWLSPFYRSPQADGGYDVADYRDIDPIFGTLADADALLARAHELGLRVIVDLVPNHTSDQHAWFQAALAAGPGSRERARYIFREGQGETGEEPPNNWESVFGGAAWTRVRDRADAVGSSWADDAQWYLHLFDSSQPDLNWDNPEVRAEFEDVLRFWLDRGVDGFRVDVAHGLVKAPGLPDWSGHVTMVEGAEDADDTSDEPPVSRTSEKHHARPPMYDQDGVHAVYRAWRRVLDPYPGERILVAEAWVDPVERLARYVRPDEMHQAFNFGYLVTRWDAPALRDVITASLRANDDVGAPTTWVLSNHDVVRHASRLGLERTGKGPNGIGPADPQPDAALGLRRARAATLLMLALPGSAYVYQGEELGLPEHTALPDAVRQDPAFFRTSGDEKGRDGCRVPLPWEADAPGFGFSPTGTTWLPQPAAWAALAVDAQTGRAGSTLELYRTALRLRRELGLGVGALALAEEHRDSDTVVGLINTGSPEEARAAVLVVANLGATPLVLPEGTEVLLASEELLHDDGRVTLPADTTVWLVRR</sequence>
<dbReference type="InterPro" id="IPR045857">
    <property type="entry name" value="O16G_dom_2"/>
</dbReference>
<dbReference type="PANTHER" id="PTHR10357">
    <property type="entry name" value="ALPHA-AMYLASE FAMILY MEMBER"/>
    <property type="match status" value="1"/>
</dbReference>
<evidence type="ECO:0000256" key="2">
    <source>
        <dbReference type="SAM" id="MobiDB-lite"/>
    </source>
</evidence>
<dbReference type="EMBL" id="VJXR01000023">
    <property type="protein sequence ID" value="TRW45413.1"/>
    <property type="molecule type" value="Genomic_DNA"/>
</dbReference>
<dbReference type="Pfam" id="PF00128">
    <property type="entry name" value="Alpha-amylase"/>
    <property type="match status" value="1"/>
</dbReference>
<comment type="caution">
    <text evidence="4">The sequence shown here is derived from an EMBL/GenBank/DDBJ whole genome shotgun (WGS) entry which is preliminary data.</text>
</comment>
<dbReference type="GO" id="GO:0009313">
    <property type="term" value="P:oligosaccharide catabolic process"/>
    <property type="evidence" value="ECO:0007669"/>
    <property type="project" value="TreeGrafter"/>
</dbReference>
<protein>
    <submittedName>
        <fullName evidence="4">Glycoside hydrolase family 13 protein</fullName>
    </submittedName>
</protein>
<organism evidence="4 5">
    <name type="scientific">Georgenia yuyongxinii</name>
    <dbReference type="NCBI Taxonomy" id="2589797"/>
    <lineage>
        <taxon>Bacteria</taxon>
        <taxon>Bacillati</taxon>
        <taxon>Actinomycetota</taxon>
        <taxon>Actinomycetes</taxon>
        <taxon>Micrococcales</taxon>
        <taxon>Bogoriellaceae</taxon>
        <taxon>Georgenia</taxon>
    </lineage>
</organism>
<comment type="similarity">
    <text evidence="1">Belongs to the glycosyl hydrolase 13 family.</text>
</comment>
<feature type="compositionally biased region" description="Basic and acidic residues" evidence="2">
    <location>
        <begin position="8"/>
        <end position="18"/>
    </location>
</feature>
<evidence type="ECO:0000259" key="3">
    <source>
        <dbReference type="SMART" id="SM00642"/>
    </source>
</evidence>
<feature type="domain" description="Glycosyl hydrolase family 13 catalytic" evidence="3">
    <location>
        <begin position="63"/>
        <end position="494"/>
    </location>
</feature>
<proteinExistence type="inferred from homology"/>
<gene>
    <name evidence="4" type="ORF">FJ693_09520</name>
</gene>
<dbReference type="SUPFAM" id="SSF51445">
    <property type="entry name" value="(Trans)glycosidases"/>
    <property type="match status" value="1"/>
</dbReference>